<feature type="region of interest" description="Disordered" evidence="2">
    <location>
        <begin position="595"/>
        <end position="626"/>
    </location>
</feature>
<dbReference type="NCBIfam" id="TIGR00180">
    <property type="entry name" value="parB_part"/>
    <property type="match status" value="1"/>
</dbReference>
<accession>A0A1C2DDC5</accession>
<dbReference type="AlphaFoldDB" id="A0A1C2DDC5"/>
<organism evidence="4 5">
    <name type="scientific">Mesorhizobium hungaricum</name>
    <dbReference type="NCBI Taxonomy" id="1566387"/>
    <lineage>
        <taxon>Bacteria</taxon>
        <taxon>Pseudomonadati</taxon>
        <taxon>Pseudomonadota</taxon>
        <taxon>Alphaproteobacteria</taxon>
        <taxon>Hyphomicrobiales</taxon>
        <taxon>Phyllobacteriaceae</taxon>
        <taxon>Mesorhizobium</taxon>
    </lineage>
</organism>
<dbReference type="InterPro" id="IPR004437">
    <property type="entry name" value="ParB/RepB/Spo0J"/>
</dbReference>
<proteinExistence type="inferred from homology"/>
<feature type="domain" description="ParB-like N-terminal" evidence="3">
    <location>
        <begin position="6"/>
        <end position="111"/>
    </location>
</feature>
<dbReference type="PANTHER" id="PTHR33375:SF7">
    <property type="entry name" value="CHROMOSOME 2-PARTITIONING PROTEIN PARB-RELATED"/>
    <property type="match status" value="1"/>
</dbReference>
<evidence type="ECO:0000256" key="2">
    <source>
        <dbReference type="SAM" id="MobiDB-lite"/>
    </source>
</evidence>
<protein>
    <recommendedName>
        <fullName evidence="3">ParB-like N-terminal domain-containing protein</fullName>
    </recommendedName>
</protein>
<dbReference type="OrthoDB" id="9813122at2"/>
<dbReference type="InterPro" id="IPR036086">
    <property type="entry name" value="ParB/Sulfiredoxin_sf"/>
</dbReference>
<dbReference type="SUPFAM" id="SSF109709">
    <property type="entry name" value="KorB DNA-binding domain-like"/>
    <property type="match status" value="1"/>
</dbReference>
<comment type="similarity">
    <text evidence="1">Belongs to the ParB family.</text>
</comment>
<reference evidence="4 5" key="1">
    <citation type="submission" date="2016-08" db="EMBL/GenBank/DDBJ databases">
        <title>Whole genome sequence of Mesorhizobium sp. strain UASWS1009 isolated from industrial sewage.</title>
        <authorList>
            <person name="Crovadore J."/>
            <person name="Calmin G."/>
            <person name="Chablais R."/>
            <person name="Cochard B."/>
            <person name="Lefort F."/>
        </authorList>
    </citation>
    <scope>NUCLEOTIDE SEQUENCE [LARGE SCALE GENOMIC DNA]</scope>
    <source>
        <strain evidence="4 5">UASWS1009</strain>
    </source>
</reference>
<dbReference type="GO" id="GO:0005694">
    <property type="term" value="C:chromosome"/>
    <property type="evidence" value="ECO:0007669"/>
    <property type="project" value="TreeGrafter"/>
</dbReference>
<dbReference type="CDD" id="cd16406">
    <property type="entry name" value="ParB_N_like"/>
    <property type="match status" value="1"/>
</dbReference>
<feature type="compositionally biased region" description="Basic residues" evidence="2">
    <location>
        <begin position="595"/>
        <end position="606"/>
    </location>
</feature>
<dbReference type="Gene3D" id="3.90.1530.30">
    <property type="match status" value="1"/>
</dbReference>
<evidence type="ECO:0000313" key="4">
    <source>
        <dbReference type="EMBL" id="OCX12665.1"/>
    </source>
</evidence>
<dbReference type="EMBL" id="MDEO01000036">
    <property type="protein sequence ID" value="OCX12665.1"/>
    <property type="molecule type" value="Genomic_DNA"/>
</dbReference>
<gene>
    <name evidence="4" type="ORF">QV13_24005</name>
</gene>
<evidence type="ECO:0000259" key="3">
    <source>
        <dbReference type="SMART" id="SM00470"/>
    </source>
</evidence>
<dbReference type="STRING" id="1566387.QV13_24005"/>
<dbReference type="Pfam" id="PF02195">
    <property type="entry name" value="ParB_N"/>
    <property type="match status" value="1"/>
</dbReference>
<dbReference type="Proteomes" id="UP000094412">
    <property type="component" value="Unassembled WGS sequence"/>
</dbReference>
<evidence type="ECO:0000313" key="5">
    <source>
        <dbReference type="Proteomes" id="UP000094412"/>
    </source>
</evidence>
<dbReference type="PANTHER" id="PTHR33375">
    <property type="entry name" value="CHROMOSOME-PARTITIONING PROTEIN PARB-RELATED"/>
    <property type="match status" value="1"/>
</dbReference>
<dbReference type="InterPro" id="IPR050336">
    <property type="entry name" value="Chromosome_partition/occlusion"/>
</dbReference>
<feature type="compositionally biased region" description="Basic and acidic residues" evidence="2">
    <location>
        <begin position="607"/>
        <end position="626"/>
    </location>
</feature>
<comment type="caution">
    <text evidence="4">The sequence shown here is derived from an EMBL/GenBank/DDBJ whole genome shotgun (WGS) entry which is preliminary data.</text>
</comment>
<dbReference type="RefSeq" id="WP_024922475.1">
    <property type="nucleotide sequence ID" value="NZ_MDEO01000036.1"/>
</dbReference>
<evidence type="ECO:0000256" key="1">
    <source>
        <dbReference type="ARBA" id="ARBA00006295"/>
    </source>
</evidence>
<name>A0A1C2DDC5_9HYPH</name>
<dbReference type="GO" id="GO:0007059">
    <property type="term" value="P:chromosome segregation"/>
    <property type="evidence" value="ECO:0007669"/>
    <property type="project" value="TreeGrafter"/>
</dbReference>
<keyword evidence="5" id="KW-1185">Reference proteome</keyword>
<dbReference type="GO" id="GO:0003677">
    <property type="term" value="F:DNA binding"/>
    <property type="evidence" value="ECO:0007669"/>
    <property type="project" value="InterPro"/>
</dbReference>
<sequence length="626" mass="68119">MQSEQPKVPFDRLIRDDAANVRKKHSREAIVEMKASILAHDIIQPIAVRPPVTGDADLGGQLYRIFAGGRRWIALGELVQEGKLPSDHPVPITIRDTDDATATELSLAENLIREQMTPADEFRAFLKLVEGGKSVEDVALHFGQTDRYVKGRLALARLHPEILAAFEDGKVNFGAACAYTTNPDQDAQIKHFNDAGNYNRGESWAIKNAMRHTAVEATSALASFIGVDAYQAAGGIVHEDLFGEDSMWISTDLIPGLKAEAIEKLRAEALAEGWAFFATTEELGINDAYAVRAVSPAGIELTNEETARMDAIADELEGAMEDDPEVEKLNAEYDSLEAKANCFSAEQVAATGIVFDAETLRIRRGCLKPGAKLNADGEADDGDEPLAAAAKATKDPLALTQPLKDKIGETSTAALKVAVQANPHMALALIASMLEHQDEHCMGIGRPTRLQVQRVDVYGYGSRSDSKSRGIHKAFEYLSKKTGDELLAHVAGLFAMTIDLTEKWFQKDYTNDGIRERVRSEFMTAFAADPVAAFDAEAWFAACTKPMIDAAMKEMTGNPSSKAKKADMAREAADKAKETGWLPAALRIKGYALKGKKAAPAKKQSLKKKEEEHKAKRRELAAKIGA</sequence>
<dbReference type="Gene3D" id="1.10.10.2830">
    <property type="match status" value="1"/>
</dbReference>
<dbReference type="SMART" id="SM00470">
    <property type="entry name" value="ParB"/>
    <property type="match status" value="1"/>
</dbReference>
<dbReference type="InterPro" id="IPR003115">
    <property type="entry name" value="ParB_N"/>
</dbReference>
<dbReference type="SUPFAM" id="SSF110849">
    <property type="entry name" value="ParB/Sulfiredoxin"/>
    <property type="match status" value="1"/>
</dbReference>